<accession>A0A510KNA3</accession>
<dbReference type="Proteomes" id="UP000321378">
    <property type="component" value="Chromosome"/>
</dbReference>
<gene>
    <name evidence="2" type="ORF">JMUB3935_2204</name>
</gene>
<evidence type="ECO:0008006" key="4">
    <source>
        <dbReference type="Google" id="ProtNLM"/>
    </source>
</evidence>
<reference evidence="2 3" key="1">
    <citation type="submission" date="2019-07" db="EMBL/GenBank/DDBJ databases">
        <title>Complete Genome Sequence of Leptotrichia trevisanii Strain JMUB3935.</title>
        <authorList>
            <person name="Watanabe S."/>
            <person name="Cui L."/>
        </authorList>
    </citation>
    <scope>NUCLEOTIDE SEQUENCE [LARGE SCALE GENOMIC DNA]</scope>
    <source>
        <strain evidence="2 3">JMUB3935</strain>
    </source>
</reference>
<evidence type="ECO:0000313" key="2">
    <source>
        <dbReference type="EMBL" id="BBM53218.1"/>
    </source>
</evidence>
<sequence length="201" mass="22870">MKKIFCLAIVLAVFVNVNTFSASKKSNSTKNSSSVQNQPEAVKVALNVVNSLMKRNGFNGPSLISSETQDWVYGNSRFTDDFKTEYSNYVTGLNMDYVCSEDVDDERPDCVSYEDLSYEEQVFYDKYGFYPFLSGQDYPDAVEFVRYNEKDGYIITRGKGWGDSYTMYIKVVNEDGQWKVDGAARINIPKHLQTGLGPTYR</sequence>
<dbReference type="EMBL" id="AP019840">
    <property type="protein sequence ID" value="BBM53218.1"/>
    <property type="molecule type" value="Genomic_DNA"/>
</dbReference>
<dbReference type="AlphaFoldDB" id="A0A510KNA3"/>
<organism evidence="2 3">
    <name type="scientific">Leptotrichia trevisanii</name>
    <dbReference type="NCBI Taxonomy" id="109328"/>
    <lineage>
        <taxon>Bacteria</taxon>
        <taxon>Fusobacteriati</taxon>
        <taxon>Fusobacteriota</taxon>
        <taxon>Fusobacteriia</taxon>
        <taxon>Fusobacteriales</taxon>
        <taxon>Leptotrichiaceae</taxon>
        <taxon>Leptotrichia</taxon>
    </lineage>
</organism>
<keyword evidence="1" id="KW-0732">Signal</keyword>
<name>A0A510KNA3_9FUSO</name>
<protein>
    <recommendedName>
        <fullName evidence="4">DUF3828 domain-containing protein</fullName>
    </recommendedName>
</protein>
<feature type="chain" id="PRO_5021963075" description="DUF3828 domain-containing protein" evidence="1">
    <location>
        <begin position="23"/>
        <end position="201"/>
    </location>
</feature>
<evidence type="ECO:0000313" key="3">
    <source>
        <dbReference type="Proteomes" id="UP000321378"/>
    </source>
</evidence>
<evidence type="ECO:0000256" key="1">
    <source>
        <dbReference type="SAM" id="SignalP"/>
    </source>
</evidence>
<proteinExistence type="predicted"/>
<feature type="signal peptide" evidence="1">
    <location>
        <begin position="1"/>
        <end position="22"/>
    </location>
</feature>